<dbReference type="Proteomes" id="UP000615755">
    <property type="component" value="Unassembled WGS sequence"/>
</dbReference>
<comment type="caution">
    <text evidence="1">The sequence shown here is derived from an EMBL/GenBank/DDBJ whole genome shotgun (WGS) entry which is preliminary data.</text>
</comment>
<organism evidence="1 2">
    <name type="scientific">Pseudoalteromonas aurantia 208</name>
    <dbReference type="NCBI Taxonomy" id="1314867"/>
    <lineage>
        <taxon>Bacteria</taxon>
        <taxon>Pseudomonadati</taxon>
        <taxon>Pseudomonadota</taxon>
        <taxon>Gammaproteobacteria</taxon>
        <taxon>Alteromonadales</taxon>
        <taxon>Pseudoalteromonadaceae</taxon>
        <taxon>Pseudoalteromonas</taxon>
    </lineage>
</organism>
<dbReference type="EMBL" id="AQGV01000011">
    <property type="protein sequence ID" value="MBE0366939.1"/>
    <property type="molecule type" value="Genomic_DNA"/>
</dbReference>
<protein>
    <submittedName>
        <fullName evidence="1">Uncharacterized protein</fullName>
    </submittedName>
</protein>
<keyword evidence="2" id="KW-1185">Reference proteome</keyword>
<sequence>MAQEQLPLAFELWRAGSPRFRHYFINQWGERFLAQGKLELAQFTWQQLSKLYPYSPFAWHKLSKLAVKMNNAEVQKVALQQLADAINHFTIDDHALIMAFMMQHDAIYPQLSLCALERITHQMPNHKQAWQKLHINYKQLGEKSWPKKQSWC</sequence>
<gene>
    <name evidence="1" type="ORF">PAUR_a0207</name>
</gene>
<reference evidence="1 2" key="1">
    <citation type="submission" date="2015-03" db="EMBL/GenBank/DDBJ databases">
        <title>Genome sequence of Pseudoalteromonas aurantia.</title>
        <authorList>
            <person name="Xie B.-B."/>
            <person name="Rong J.-C."/>
            <person name="Qin Q.-L."/>
            <person name="Zhang Y.-Z."/>
        </authorList>
    </citation>
    <scope>NUCLEOTIDE SEQUENCE [LARGE SCALE GENOMIC DNA]</scope>
    <source>
        <strain evidence="1 2">208</strain>
    </source>
</reference>
<evidence type="ECO:0000313" key="1">
    <source>
        <dbReference type="EMBL" id="MBE0366939.1"/>
    </source>
</evidence>
<proteinExistence type="predicted"/>
<dbReference type="RefSeq" id="WP_192506424.1">
    <property type="nucleotide sequence ID" value="NZ_AQGV01000011.1"/>
</dbReference>
<evidence type="ECO:0000313" key="2">
    <source>
        <dbReference type="Proteomes" id="UP000615755"/>
    </source>
</evidence>
<dbReference type="InterPro" id="IPR011990">
    <property type="entry name" value="TPR-like_helical_dom_sf"/>
</dbReference>
<dbReference type="SUPFAM" id="SSF48452">
    <property type="entry name" value="TPR-like"/>
    <property type="match status" value="1"/>
</dbReference>
<accession>A0ABR9E7H5</accession>
<name>A0ABR9E7H5_9GAMM</name>